<sequence length="190" mass="20995">MTREEVLDLIARCTKKKEAFLFIGNGYNARTMCALHDYDGFFYMVGSMGLCPTLAAGFSHSTGQPVVTVEGDGNALMGMSGYPVVVNAAKGMFVHIVLDNGLYYTTGGQKTLSSVVDFGLVALGAGYDRVYSPESLEALEAALMTALNSEQKSYIVVRTVEKERVVHPRVKYQPVEIRDRFQETVRQRLY</sequence>
<evidence type="ECO:0000256" key="2">
    <source>
        <dbReference type="ARBA" id="ARBA00023239"/>
    </source>
</evidence>
<evidence type="ECO:0000313" key="4">
    <source>
        <dbReference type="EMBL" id="RAL24240.1"/>
    </source>
</evidence>
<keyword evidence="5" id="KW-1185">Reference proteome</keyword>
<organism evidence="4 5">
    <name type="scientific">Thermoflavimicrobium daqui</name>
    <dbReference type="NCBI Taxonomy" id="2137476"/>
    <lineage>
        <taxon>Bacteria</taxon>
        <taxon>Bacillati</taxon>
        <taxon>Bacillota</taxon>
        <taxon>Bacilli</taxon>
        <taxon>Bacillales</taxon>
        <taxon>Thermoactinomycetaceae</taxon>
        <taxon>Thermoflavimicrobium</taxon>
    </lineage>
</organism>
<dbReference type="InterPro" id="IPR011766">
    <property type="entry name" value="TPP_enzyme_TPP-bd"/>
</dbReference>
<protein>
    <recommendedName>
        <fullName evidence="3">Thiamine pyrophosphate enzyme TPP-binding domain-containing protein</fullName>
    </recommendedName>
</protein>
<evidence type="ECO:0000256" key="1">
    <source>
        <dbReference type="ARBA" id="ARBA00022793"/>
    </source>
</evidence>
<proteinExistence type="predicted"/>
<dbReference type="EMBL" id="QJKK01000005">
    <property type="protein sequence ID" value="RAL24240.1"/>
    <property type="molecule type" value="Genomic_DNA"/>
</dbReference>
<dbReference type="PANTHER" id="PTHR42818:SF1">
    <property type="entry name" value="SULFOPYRUVATE DECARBOXYLASE"/>
    <property type="match status" value="1"/>
</dbReference>
<dbReference type="InterPro" id="IPR029061">
    <property type="entry name" value="THDP-binding"/>
</dbReference>
<feature type="domain" description="Thiamine pyrophosphate enzyme TPP-binding" evidence="3">
    <location>
        <begin position="43"/>
        <end position="157"/>
    </location>
</feature>
<evidence type="ECO:0000259" key="3">
    <source>
        <dbReference type="Pfam" id="PF02775"/>
    </source>
</evidence>
<accession>A0A364K4E5</accession>
<keyword evidence="1" id="KW-0210">Decarboxylase</keyword>
<reference evidence="4 5" key="2">
    <citation type="submission" date="2018-06" db="EMBL/GenBank/DDBJ databases">
        <authorList>
            <person name="Zhirakovskaya E."/>
        </authorList>
    </citation>
    <scope>NUCLEOTIDE SEQUENCE [LARGE SCALE GENOMIC DNA]</scope>
    <source>
        <strain evidence="4 5">FBKL4.011</strain>
    </source>
</reference>
<dbReference type="RefSeq" id="WP_113659233.1">
    <property type="nucleotide sequence ID" value="NZ_KZ845667.1"/>
</dbReference>
<dbReference type="Pfam" id="PF02775">
    <property type="entry name" value="TPP_enzyme_C"/>
    <property type="match status" value="1"/>
</dbReference>
<reference evidence="4 5" key="1">
    <citation type="submission" date="2018-06" db="EMBL/GenBank/DDBJ databases">
        <title>Thermoflavimicrobium daqus sp. nov., a thermophilic microbe isolated from Moutai-flavour Daqu.</title>
        <authorList>
            <person name="Wang X."/>
            <person name="Zhou H."/>
        </authorList>
    </citation>
    <scope>NUCLEOTIDE SEQUENCE [LARGE SCALE GENOMIC DNA]</scope>
    <source>
        <strain evidence="4 5">FBKL4.011</strain>
    </source>
</reference>
<dbReference type="PANTHER" id="PTHR42818">
    <property type="entry name" value="SULFOPYRUVATE DECARBOXYLASE SUBUNIT ALPHA"/>
    <property type="match status" value="1"/>
</dbReference>
<keyword evidence="2" id="KW-0456">Lyase</keyword>
<dbReference type="SUPFAM" id="SSF52518">
    <property type="entry name" value="Thiamin diphosphate-binding fold (THDP-binding)"/>
    <property type="match status" value="1"/>
</dbReference>
<comment type="caution">
    <text evidence="4">The sequence shown here is derived from an EMBL/GenBank/DDBJ whole genome shotgun (WGS) entry which is preliminary data.</text>
</comment>
<dbReference type="Gene3D" id="3.40.50.970">
    <property type="match status" value="1"/>
</dbReference>
<dbReference type="InterPro" id="IPR051818">
    <property type="entry name" value="TPP_dependent_decarboxylase"/>
</dbReference>
<dbReference type="AlphaFoldDB" id="A0A364K4E5"/>
<dbReference type="OrthoDB" id="9785953at2"/>
<name>A0A364K4E5_9BACL</name>
<dbReference type="Proteomes" id="UP000251213">
    <property type="component" value="Unassembled WGS sequence"/>
</dbReference>
<gene>
    <name evidence="4" type="ORF">DL897_11210</name>
</gene>
<dbReference type="GO" id="GO:0016831">
    <property type="term" value="F:carboxy-lyase activity"/>
    <property type="evidence" value="ECO:0007669"/>
    <property type="project" value="UniProtKB-KW"/>
</dbReference>
<evidence type="ECO:0000313" key="5">
    <source>
        <dbReference type="Proteomes" id="UP000251213"/>
    </source>
</evidence>
<dbReference type="GO" id="GO:0030976">
    <property type="term" value="F:thiamine pyrophosphate binding"/>
    <property type="evidence" value="ECO:0007669"/>
    <property type="project" value="InterPro"/>
</dbReference>